<evidence type="ECO:0000259" key="2">
    <source>
        <dbReference type="PROSITE" id="PS51462"/>
    </source>
</evidence>
<dbReference type="Pfam" id="PF12535">
    <property type="entry name" value="Nudix_N"/>
    <property type="match status" value="1"/>
</dbReference>
<gene>
    <name evidence="3" type="ORF">EBO34_13460</name>
</gene>
<sequence>MHGKLKGTQVRGDHVGIEERLLEWAKRLKAVSQTGLEYGNDHFDYERYKEMNDLSNEMIAYLSKEKIEEIERLLPVEKGYATPKMAVRAVVMAEGKLLMVKEAADGLWCLPGGWCDTGVTPGENIEKEVREETGLNVQATKLLAFFDQTKHRPSKTLQHIYTCYFKCEVTGGAIRGSEETTDVGFFSPDALPPLSIERMTKQQLDVALKEMDAGSPSIYFD</sequence>
<dbReference type="AlphaFoldDB" id="A0A3M7TRB1"/>
<dbReference type="OrthoDB" id="9804442at2"/>
<organism evidence="3 4">
    <name type="scientific">Alteribacter keqinensis</name>
    <dbReference type="NCBI Taxonomy" id="2483800"/>
    <lineage>
        <taxon>Bacteria</taxon>
        <taxon>Bacillati</taxon>
        <taxon>Bacillota</taxon>
        <taxon>Bacilli</taxon>
        <taxon>Bacillales</taxon>
        <taxon>Bacillaceae</taxon>
        <taxon>Alteribacter</taxon>
    </lineage>
</organism>
<evidence type="ECO:0000256" key="1">
    <source>
        <dbReference type="ARBA" id="ARBA00005582"/>
    </source>
</evidence>
<dbReference type="Proteomes" id="UP000278746">
    <property type="component" value="Unassembled WGS sequence"/>
</dbReference>
<keyword evidence="4" id="KW-1185">Reference proteome</keyword>
<evidence type="ECO:0000313" key="4">
    <source>
        <dbReference type="Proteomes" id="UP000278746"/>
    </source>
</evidence>
<reference evidence="3 4" key="1">
    <citation type="submission" date="2018-10" db="EMBL/GenBank/DDBJ databases">
        <title>Bacillus Keqinensis sp. nov., a moderately halophilic bacterium isolated from a saline-alkaline lake.</title>
        <authorList>
            <person name="Wang H."/>
        </authorList>
    </citation>
    <scope>NUCLEOTIDE SEQUENCE [LARGE SCALE GENOMIC DNA]</scope>
    <source>
        <strain evidence="3 4">KQ-3</strain>
    </source>
</reference>
<dbReference type="SUPFAM" id="SSF55811">
    <property type="entry name" value="Nudix"/>
    <property type="match status" value="1"/>
</dbReference>
<dbReference type="Gene3D" id="3.90.79.10">
    <property type="entry name" value="Nucleoside Triphosphate Pyrophosphohydrolase"/>
    <property type="match status" value="1"/>
</dbReference>
<dbReference type="PROSITE" id="PS51462">
    <property type="entry name" value="NUDIX"/>
    <property type="match status" value="1"/>
</dbReference>
<dbReference type="Pfam" id="PF00293">
    <property type="entry name" value="NUDIX"/>
    <property type="match status" value="1"/>
</dbReference>
<protein>
    <submittedName>
        <fullName evidence="3">NUDIX domain-containing protein</fullName>
    </submittedName>
</protein>
<dbReference type="InterPro" id="IPR059176">
    <property type="entry name" value="UDP-X_N"/>
</dbReference>
<comment type="similarity">
    <text evidence="1">Belongs to the Nudix hydrolase family.</text>
</comment>
<evidence type="ECO:0000313" key="3">
    <source>
        <dbReference type="EMBL" id="RNA67719.1"/>
    </source>
</evidence>
<dbReference type="InterPro" id="IPR015797">
    <property type="entry name" value="NUDIX_hydrolase-like_dom_sf"/>
</dbReference>
<dbReference type="Gene3D" id="6.10.250.1120">
    <property type="match status" value="1"/>
</dbReference>
<dbReference type="PANTHER" id="PTHR43736:SF1">
    <property type="entry name" value="DIHYDRONEOPTERIN TRIPHOSPHATE DIPHOSPHATASE"/>
    <property type="match status" value="1"/>
</dbReference>
<dbReference type="PANTHER" id="PTHR43736">
    <property type="entry name" value="ADP-RIBOSE PYROPHOSPHATASE"/>
    <property type="match status" value="1"/>
</dbReference>
<name>A0A3M7TRB1_9BACI</name>
<dbReference type="EMBL" id="RHIB01000002">
    <property type="protein sequence ID" value="RNA67719.1"/>
    <property type="molecule type" value="Genomic_DNA"/>
</dbReference>
<feature type="domain" description="Nudix hydrolase" evidence="2">
    <location>
        <begin position="82"/>
        <end position="210"/>
    </location>
</feature>
<accession>A0A3M7TRB1</accession>
<proteinExistence type="inferred from homology"/>
<comment type="caution">
    <text evidence="3">The sequence shown here is derived from an EMBL/GenBank/DDBJ whole genome shotgun (WGS) entry which is preliminary data.</text>
</comment>
<dbReference type="InterPro" id="IPR000086">
    <property type="entry name" value="NUDIX_hydrolase_dom"/>
</dbReference>